<evidence type="ECO:0000313" key="2">
    <source>
        <dbReference type="EMBL" id="CAI6358003.1"/>
    </source>
</evidence>
<keyword evidence="3" id="KW-1185">Reference proteome</keyword>
<feature type="compositionally biased region" description="Basic and acidic residues" evidence="1">
    <location>
        <begin position="1"/>
        <end position="12"/>
    </location>
</feature>
<dbReference type="AlphaFoldDB" id="A0AAV0WQK0"/>
<gene>
    <name evidence="2" type="ORF">MEUPH1_LOCUS13565</name>
</gene>
<dbReference type="EMBL" id="CARXXK010000002">
    <property type="protein sequence ID" value="CAI6358003.1"/>
    <property type="molecule type" value="Genomic_DNA"/>
</dbReference>
<feature type="region of interest" description="Disordered" evidence="1">
    <location>
        <begin position="1"/>
        <end position="26"/>
    </location>
</feature>
<evidence type="ECO:0000256" key="1">
    <source>
        <dbReference type="SAM" id="MobiDB-lite"/>
    </source>
</evidence>
<name>A0AAV0WQK0_9HEMI</name>
<evidence type="ECO:0000313" key="3">
    <source>
        <dbReference type="Proteomes" id="UP001160148"/>
    </source>
</evidence>
<accession>A0AAV0WQK0</accession>
<sequence>MVTGREENRMKTEQSGVKRSRRQSGDELNANMVTSQKIYDYDDINIIIYRHVLKTKLLYLRKEFTNYGVQRKNYIRPLTQLKLSTVHIKEFKPNQNVRLLHLYNSNMLIEVQRLLHLNESIAFKFCKTLVTSSLSMLCDINLIENMIDDNFKEKYRINEFINRCTRCSFYHDNIYTLTSDRSVKDFKWRYPLLTIQECERIINNCTIKKYF</sequence>
<dbReference type="Proteomes" id="UP001160148">
    <property type="component" value="Unassembled WGS sequence"/>
</dbReference>
<organism evidence="2 3">
    <name type="scientific">Macrosiphum euphorbiae</name>
    <name type="common">potato aphid</name>
    <dbReference type="NCBI Taxonomy" id="13131"/>
    <lineage>
        <taxon>Eukaryota</taxon>
        <taxon>Metazoa</taxon>
        <taxon>Ecdysozoa</taxon>
        <taxon>Arthropoda</taxon>
        <taxon>Hexapoda</taxon>
        <taxon>Insecta</taxon>
        <taxon>Pterygota</taxon>
        <taxon>Neoptera</taxon>
        <taxon>Paraneoptera</taxon>
        <taxon>Hemiptera</taxon>
        <taxon>Sternorrhyncha</taxon>
        <taxon>Aphidomorpha</taxon>
        <taxon>Aphidoidea</taxon>
        <taxon>Aphididae</taxon>
        <taxon>Macrosiphini</taxon>
        <taxon>Macrosiphum</taxon>
    </lineage>
</organism>
<comment type="caution">
    <text evidence="2">The sequence shown here is derived from an EMBL/GenBank/DDBJ whole genome shotgun (WGS) entry which is preliminary data.</text>
</comment>
<reference evidence="2 3" key="1">
    <citation type="submission" date="2023-01" db="EMBL/GenBank/DDBJ databases">
        <authorList>
            <person name="Whitehead M."/>
        </authorList>
    </citation>
    <scope>NUCLEOTIDE SEQUENCE [LARGE SCALE GENOMIC DNA]</scope>
</reference>
<protein>
    <submittedName>
        <fullName evidence="2">Uncharacterized protein</fullName>
    </submittedName>
</protein>
<proteinExistence type="predicted"/>